<dbReference type="GO" id="GO:0004315">
    <property type="term" value="F:3-oxoacyl-[acyl-carrier-protein] synthase activity"/>
    <property type="evidence" value="ECO:0007669"/>
    <property type="project" value="UniProtKB-UniRule"/>
</dbReference>
<gene>
    <name evidence="18" type="primary">fabF</name>
    <name evidence="18" type="ORF">E6H00_03855</name>
</gene>
<dbReference type="InterPro" id="IPR014030">
    <property type="entry name" value="Ketoacyl_synth_N"/>
</dbReference>
<dbReference type="InterPro" id="IPR016039">
    <property type="entry name" value="Thiolase-like"/>
</dbReference>
<dbReference type="GO" id="GO:0030497">
    <property type="term" value="P:fatty acid elongation"/>
    <property type="evidence" value="ECO:0007669"/>
    <property type="project" value="UniProtKB-ARBA"/>
</dbReference>
<dbReference type="GO" id="GO:0005829">
    <property type="term" value="C:cytosol"/>
    <property type="evidence" value="ECO:0007669"/>
    <property type="project" value="TreeGrafter"/>
</dbReference>
<dbReference type="NCBIfam" id="TIGR03150">
    <property type="entry name" value="fabF"/>
    <property type="match status" value="1"/>
</dbReference>
<comment type="caution">
    <text evidence="18">The sequence shown here is derived from an EMBL/GenBank/DDBJ whole genome shotgun (WGS) entry which is preliminary data.</text>
</comment>
<evidence type="ECO:0000256" key="4">
    <source>
        <dbReference type="ARBA" id="ARBA00014657"/>
    </source>
</evidence>
<evidence type="ECO:0000256" key="14">
    <source>
        <dbReference type="PIRNR" id="PIRNR000447"/>
    </source>
</evidence>
<comment type="catalytic activity">
    <reaction evidence="13 14">
        <text>a fatty acyl-[ACP] + malonyl-[ACP] + H(+) = a 3-oxoacyl-[ACP] + holo-[ACP] + CO2</text>
        <dbReference type="Rhea" id="RHEA:22836"/>
        <dbReference type="Rhea" id="RHEA-COMP:9623"/>
        <dbReference type="Rhea" id="RHEA-COMP:9685"/>
        <dbReference type="Rhea" id="RHEA-COMP:9916"/>
        <dbReference type="Rhea" id="RHEA-COMP:14125"/>
        <dbReference type="ChEBI" id="CHEBI:15378"/>
        <dbReference type="ChEBI" id="CHEBI:16526"/>
        <dbReference type="ChEBI" id="CHEBI:64479"/>
        <dbReference type="ChEBI" id="CHEBI:78449"/>
        <dbReference type="ChEBI" id="CHEBI:78776"/>
        <dbReference type="ChEBI" id="CHEBI:138651"/>
    </reaction>
</comment>
<comment type="similarity">
    <text evidence="2 14 16">Belongs to the thiolase-like superfamily. Beta-ketoacyl-ACP synthases family.</text>
</comment>
<evidence type="ECO:0000313" key="18">
    <source>
        <dbReference type="EMBL" id="TMI91516.1"/>
    </source>
</evidence>
<evidence type="ECO:0000256" key="8">
    <source>
        <dbReference type="ARBA" id="ARBA00023098"/>
    </source>
</evidence>
<comment type="catalytic activity">
    <reaction evidence="12 14">
        <text>(9Z)-hexadecenoyl-[ACP] + malonyl-[ACP] + H(+) = 3-oxo-(11Z)-octadecenoyl-[ACP] + holo-[ACP] + CO2</text>
        <dbReference type="Rhea" id="RHEA:55040"/>
        <dbReference type="Rhea" id="RHEA-COMP:9623"/>
        <dbReference type="Rhea" id="RHEA-COMP:9685"/>
        <dbReference type="Rhea" id="RHEA-COMP:10800"/>
        <dbReference type="Rhea" id="RHEA-COMP:14074"/>
        <dbReference type="ChEBI" id="CHEBI:15378"/>
        <dbReference type="ChEBI" id="CHEBI:16526"/>
        <dbReference type="ChEBI" id="CHEBI:64479"/>
        <dbReference type="ChEBI" id="CHEBI:78449"/>
        <dbReference type="ChEBI" id="CHEBI:83989"/>
        <dbReference type="ChEBI" id="CHEBI:138538"/>
        <dbReference type="EC" id="2.3.1.179"/>
    </reaction>
</comment>
<evidence type="ECO:0000256" key="12">
    <source>
        <dbReference type="ARBA" id="ARBA00047318"/>
    </source>
</evidence>
<dbReference type="UniPathway" id="UPA00094"/>
<evidence type="ECO:0000256" key="15">
    <source>
        <dbReference type="PIRSR" id="PIRSR000447-1"/>
    </source>
</evidence>
<keyword evidence="8" id="KW-0443">Lipid metabolism</keyword>
<evidence type="ECO:0000256" key="11">
    <source>
        <dbReference type="ARBA" id="ARBA00024006"/>
    </source>
</evidence>
<keyword evidence="5 14" id="KW-0444">Lipid biosynthesis</keyword>
<evidence type="ECO:0000259" key="17">
    <source>
        <dbReference type="PROSITE" id="PS52004"/>
    </source>
</evidence>
<feature type="active site" description="For beta-ketoacyl synthase activity" evidence="15">
    <location>
        <position position="167"/>
    </location>
</feature>
<dbReference type="Gene3D" id="3.40.47.10">
    <property type="match status" value="1"/>
</dbReference>
<keyword evidence="10 14" id="KW-0012">Acyltransferase</keyword>
<dbReference type="InterPro" id="IPR000794">
    <property type="entry name" value="Beta-ketoacyl_synthase"/>
</dbReference>
<dbReference type="InterPro" id="IPR020841">
    <property type="entry name" value="PKS_Beta-ketoAc_synthase_dom"/>
</dbReference>
<dbReference type="EMBL" id="VBAK01000091">
    <property type="protein sequence ID" value="TMI91516.1"/>
    <property type="molecule type" value="Genomic_DNA"/>
</dbReference>
<dbReference type="FunFam" id="3.40.47.10:FF:000029">
    <property type="entry name" value="3-oxoacyl-[acyl-carrier-protein] synthase 1"/>
    <property type="match status" value="1"/>
</dbReference>
<dbReference type="Pfam" id="PF02801">
    <property type="entry name" value="Ketoacyl-synt_C"/>
    <property type="match status" value="1"/>
</dbReference>
<dbReference type="EC" id="2.3.1.179" evidence="3 14"/>
<dbReference type="PANTHER" id="PTHR11712">
    <property type="entry name" value="POLYKETIDE SYNTHASE-RELATED"/>
    <property type="match status" value="1"/>
</dbReference>
<evidence type="ECO:0000256" key="2">
    <source>
        <dbReference type="ARBA" id="ARBA00008467"/>
    </source>
</evidence>
<reference evidence="18 19" key="1">
    <citation type="journal article" date="2019" name="Nat. Microbiol.">
        <title>Mediterranean grassland soil C-N compound turnover is dependent on rainfall and depth, and is mediated by genomically divergent microorganisms.</title>
        <authorList>
            <person name="Diamond S."/>
            <person name="Andeer P.F."/>
            <person name="Li Z."/>
            <person name="Crits-Christoph A."/>
            <person name="Burstein D."/>
            <person name="Anantharaman K."/>
            <person name="Lane K.R."/>
            <person name="Thomas B.C."/>
            <person name="Pan C."/>
            <person name="Northen T.R."/>
            <person name="Banfield J.F."/>
        </authorList>
    </citation>
    <scope>NUCLEOTIDE SEQUENCE [LARGE SCALE GENOMIC DNA]</scope>
    <source>
        <strain evidence="18">NP_3</strain>
    </source>
</reference>
<comment type="pathway">
    <text evidence="1 14">Lipid metabolism; fatty acid biosynthesis.</text>
</comment>
<dbReference type="FunFam" id="3.40.47.10:FF:000018">
    <property type="entry name" value="3-oxoacyl-[acyl-carrier-protein] synthase 2"/>
    <property type="match status" value="1"/>
</dbReference>
<dbReference type="SMART" id="SM00825">
    <property type="entry name" value="PKS_KS"/>
    <property type="match status" value="1"/>
</dbReference>
<dbReference type="InterPro" id="IPR014031">
    <property type="entry name" value="Ketoacyl_synth_C"/>
</dbReference>
<accession>A0A537K7K5</accession>
<dbReference type="CDD" id="cd00834">
    <property type="entry name" value="KAS_I_II"/>
    <property type="match status" value="1"/>
</dbReference>
<evidence type="ECO:0000313" key="19">
    <source>
        <dbReference type="Proteomes" id="UP000318509"/>
    </source>
</evidence>
<dbReference type="PANTHER" id="PTHR11712:SF336">
    <property type="entry name" value="3-OXOACYL-[ACYL-CARRIER-PROTEIN] SYNTHASE, MITOCHONDRIAL"/>
    <property type="match status" value="1"/>
</dbReference>
<name>A0A537K7K5_9BACT</name>
<sequence>MRETVKRRVVVTGLGPLTPVGHGSRGLYEGLRRERSAIDRITRFDPEPFSCKIAGEIRDFDPAAYLDAKRLRRLDRYSQFAVACGRMAIADARLDLAEEDRDAIGCFVGSALGGAAFAEEQHTVFMAQGIHRVRPTLALSVFCGAASCNIAIDFDLRGPSSANSDSCSSGAIAIGEAFRTVRDGYADIMLAGGVEVPLTPLIFGAFAIIRAMSTRNDEPARACRPFDRGRDGFVMAEGAALLVLEELEHARRRGAPIYGEVLGYGASNDAHHMTAPLPTGVQAARAMRCALAEAGVPPEAIGYINAHASGTPLNDATETLAIKQVLGDHAYRVPVSGTKAMHGHALGASGAIEAAICMLALRHAYLPPTVNLDDPDPACDLDYIPGRGREAAVEYILSNSFGFGGINASLVFGQAPA</sequence>
<evidence type="ECO:0000256" key="1">
    <source>
        <dbReference type="ARBA" id="ARBA00005194"/>
    </source>
</evidence>
<feature type="domain" description="Ketosynthase family 3 (KS3)" evidence="17">
    <location>
        <begin position="6"/>
        <end position="414"/>
    </location>
</feature>
<evidence type="ECO:0000256" key="7">
    <source>
        <dbReference type="ARBA" id="ARBA00022832"/>
    </source>
</evidence>
<comment type="function">
    <text evidence="11 14">Involved in the type II fatty acid elongation cycle. Catalyzes the elongation of a wide range of acyl-ACP by the addition of two carbons from malonyl-ACP to an acyl acceptor. Can efficiently catalyze the conversion of palmitoleoyl-ACP (cis-hexadec-9-enoyl-ACP) to cis-vaccenoyl-ACP (cis-octadec-11-enoyl-ACP), an essential step in the thermal regulation of fatty acid composition.</text>
</comment>
<evidence type="ECO:0000256" key="13">
    <source>
        <dbReference type="ARBA" id="ARBA00047659"/>
    </source>
</evidence>
<dbReference type="NCBIfam" id="NF005589">
    <property type="entry name" value="PRK07314.1"/>
    <property type="match status" value="1"/>
</dbReference>
<dbReference type="Pfam" id="PF00109">
    <property type="entry name" value="ketoacyl-synt"/>
    <property type="match status" value="1"/>
</dbReference>
<organism evidence="18 19">
    <name type="scientific">Candidatus Segetimicrobium genomatis</name>
    <dbReference type="NCBI Taxonomy" id="2569760"/>
    <lineage>
        <taxon>Bacteria</taxon>
        <taxon>Bacillati</taxon>
        <taxon>Candidatus Sysuimicrobiota</taxon>
        <taxon>Candidatus Sysuimicrobiia</taxon>
        <taxon>Candidatus Sysuimicrobiales</taxon>
        <taxon>Candidatus Segetimicrobiaceae</taxon>
        <taxon>Candidatus Segetimicrobium</taxon>
    </lineage>
</organism>
<evidence type="ECO:0000256" key="6">
    <source>
        <dbReference type="ARBA" id="ARBA00022679"/>
    </source>
</evidence>
<evidence type="ECO:0000256" key="5">
    <source>
        <dbReference type="ARBA" id="ARBA00022516"/>
    </source>
</evidence>
<proteinExistence type="inferred from homology"/>
<dbReference type="SUPFAM" id="SSF53901">
    <property type="entry name" value="Thiolase-like"/>
    <property type="match status" value="2"/>
</dbReference>
<dbReference type="Proteomes" id="UP000318509">
    <property type="component" value="Unassembled WGS sequence"/>
</dbReference>
<dbReference type="AlphaFoldDB" id="A0A537K7K5"/>
<keyword evidence="9 14" id="KW-0275">Fatty acid biosynthesis</keyword>
<dbReference type="InterPro" id="IPR017568">
    <property type="entry name" value="3-oxoacyl-ACP_synth-2"/>
</dbReference>
<evidence type="ECO:0000256" key="9">
    <source>
        <dbReference type="ARBA" id="ARBA00023160"/>
    </source>
</evidence>
<evidence type="ECO:0000256" key="3">
    <source>
        <dbReference type="ARBA" id="ARBA00012356"/>
    </source>
</evidence>
<evidence type="ECO:0000256" key="10">
    <source>
        <dbReference type="ARBA" id="ARBA00023315"/>
    </source>
</evidence>
<protein>
    <recommendedName>
        <fullName evidence="4 14">3-oxoacyl-[acyl-carrier-protein] synthase 2</fullName>
        <ecNumber evidence="3 14">2.3.1.179</ecNumber>
    </recommendedName>
</protein>
<dbReference type="PROSITE" id="PS52004">
    <property type="entry name" value="KS3_2"/>
    <property type="match status" value="1"/>
</dbReference>
<evidence type="ECO:0000256" key="16">
    <source>
        <dbReference type="RuleBase" id="RU003694"/>
    </source>
</evidence>
<keyword evidence="6 14" id="KW-0808">Transferase</keyword>
<keyword evidence="7" id="KW-0276">Fatty acid metabolism</keyword>
<dbReference type="PIRSF" id="PIRSF000447">
    <property type="entry name" value="KAS_II"/>
    <property type="match status" value="1"/>
</dbReference>